<protein>
    <submittedName>
        <fullName evidence="2">Acyl carrier protein</fullName>
    </submittedName>
</protein>
<feature type="domain" description="Carrier" evidence="1">
    <location>
        <begin position="1"/>
        <end position="80"/>
    </location>
</feature>
<dbReference type="Pfam" id="PF00550">
    <property type="entry name" value="PP-binding"/>
    <property type="match status" value="1"/>
</dbReference>
<sequence length="82" mass="8868">MTREDARIAFLEELVKVAPDLDPGSIADGDHIQADLELDSMDVLNLVAALHERLGVNIPEPDYVKIATPALASVYLSQRLAG</sequence>
<dbReference type="EMBL" id="PVTD01000001">
    <property type="protein sequence ID" value="PRY26894.1"/>
    <property type="molecule type" value="Genomic_DNA"/>
</dbReference>
<comment type="caution">
    <text evidence="2">The sequence shown here is derived from an EMBL/GenBank/DDBJ whole genome shotgun (WGS) entry which is preliminary data.</text>
</comment>
<dbReference type="Proteomes" id="UP000239480">
    <property type="component" value="Unassembled WGS sequence"/>
</dbReference>
<evidence type="ECO:0000313" key="3">
    <source>
        <dbReference type="Proteomes" id="UP000239480"/>
    </source>
</evidence>
<dbReference type="AlphaFoldDB" id="A0A2T0S0E2"/>
<dbReference type="SUPFAM" id="SSF47336">
    <property type="entry name" value="ACP-like"/>
    <property type="match status" value="1"/>
</dbReference>
<dbReference type="PROSITE" id="PS50075">
    <property type="entry name" value="CARRIER"/>
    <property type="match status" value="1"/>
</dbReference>
<dbReference type="Gene3D" id="1.10.1200.10">
    <property type="entry name" value="ACP-like"/>
    <property type="match status" value="1"/>
</dbReference>
<evidence type="ECO:0000259" key="1">
    <source>
        <dbReference type="PROSITE" id="PS50075"/>
    </source>
</evidence>
<dbReference type="InterPro" id="IPR009081">
    <property type="entry name" value="PP-bd_ACP"/>
</dbReference>
<proteinExistence type="predicted"/>
<dbReference type="RefSeq" id="WP_106203601.1">
    <property type="nucleotide sequence ID" value="NZ_PVTD01000001.1"/>
</dbReference>
<name>A0A2T0S0E2_9RHOB</name>
<gene>
    <name evidence="2" type="ORF">CLV78_101998</name>
</gene>
<keyword evidence="3" id="KW-1185">Reference proteome</keyword>
<reference evidence="2 3" key="1">
    <citation type="submission" date="2018-03" db="EMBL/GenBank/DDBJ databases">
        <title>Genomic Encyclopedia of Archaeal and Bacterial Type Strains, Phase II (KMG-II): from individual species to whole genera.</title>
        <authorList>
            <person name="Goeker M."/>
        </authorList>
    </citation>
    <scope>NUCLEOTIDE SEQUENCE [LARGE SCALE GENOMIC DNA]</scope>
    <source>
        <strain evidence="2 3">DSM 29328</strain>
    </source>
</reference>
<evidence type="ECO:0000313" key="2">
    <source>
        <dbReference type="EMBL" id="PRY26894.1"/>
    </source>
</evidence>
<organism evidence="2 3">
    <name type="scientific">Aliiruegeria haliotis</name>
    <dbReference type="NCBI Taxonomy" id="1280846"/>
    <lineage>
        <taxon>Bacteria</taxon>
        <taxon>Pseudomonadati</taxon>
        <taxon>Pseudomonadota</taxon>
        <taxon>Alphaproteobacteria</taxon>
        <taxon>Rhodobacterales</taxon>
        <taxon>Roseobacteraceae</taxon>
        <taxon>Aliiruegeria</taxon>
    </lineage>
</organism>
<dbReference type="OrthoDB" id="9810922at2"/>
<dbReference type="InterPro" id="IPR036736">
    <property type="entry name" value="ACP-like_sf"/>
</dbReference>
<accession>A0A2T0S0E2</accession>